<proteinExistence type="predicted"/>
<gene>
    <name evidence="1" type="ORF">G2W53_044472</name>
</gene>
<accession>A0A834W1P8</accession>
<dbReference type="EMBL" id="JAAIUW010000048">
    <property type="protein sequence ID" value="KAF7801019.1"/>
    <property type="molecule type" value="Genomic_DNA"/>
</dbReference>
<sequence>MGFYSCSLRAFPEIQGMLCELEIAFVGLEFSEFLGSNALGAAGLGFTPHVILVKAGEMNKSNVQMISSYEIKMIDTYNDDNAKIEIQFC</sequence>
<dbReference type="Proteomes" id="UP000634136">
    <property type="component" value="Unassembled WGS sequence"/>
</dbReference>
<organism evidence="1 2">
    <name type="scientific">Senna tora</name>
    <dbReference type="NCBI Taxonomy" id="362788"/>
    <lineage>
        <taxon>Eukaryota</taxon>
        <taxon>Viridiplantae</taxon>
        <taxon>Streptophyta</taxon>
        <taxon>Embryophyta</taxon>
        <taxon>Tracheophyta</taxon>
        <taxon>Spermatophyta</taxon>
        <taxon>Magnoliopsida</taxon>
        <taxon>eudicotyledons</taxon>
        <taxon>Gunneridae</taxon>
        <taxon>Pentapetalae</taxon>
        <taxon>rosids</taxon>
        <taxon>fabids</taxon>
        <taxon>Fabales</taxon>
        <taxon>Fabaceae</taxon>
        <taxon>Caesalpinioideae</taxon>
        <taxon>Cassia clade</taxon>
        <taxon>Senna</taxon>
    </lineage>
</organism>
<comment type="caution">
    <text evidence="1">The sequence shown here is derived from an EMBL/GenBank/DDBJ whole genome shotgun (WGS) entry which is preliminary data.</text>
</comment>
<evidence type="ECO:0000313" key="2">
    <source>
        <dbReference type="Proteomes" id="UP000634136"/>
    </source>
</evidence>
<dbReference type="AlphaFoldDB" id="A0A834W1P8"/>
<protein>
    <submittedName>
        <fullName evidence="1">Uncharacterized protein</fullName>
    </submittedName>
</protein>
<evidence type="ECO:0000313" key="1">
    <source>
        <dbReference type="EMBL" id="KAF7801019.1"/>
    </source>
</evidence>
<reference evidence="1" key="1">
    <citation type="submission" date="2020-09" db="EMBL/GenBank/DDBJ databases">
        <title>Genome-Enabled Discovery of Anthraquinone Biosynthesis in Senna tora.</title>
        <authorList>
            <person name="Kang S.-H."/>
            <person name="Pandey R.P."/>
            <person name="Lee C.-M."/>
            <person name="Sim J.-S."/>
            <person name="Jeong J.-T."/>
            <person name="Choi B.-S."/>
            <person name="Jung M."/>
            <person name="Ginzburg D."/>
            <person name="Zhao K."/>
            <person name="Won S.Y."/>
            <person name="Oh T.-J."/>
            <person name="Yu Y."/>
            <person name="Kim N.-H."/>
            <person name="Lee O.R."/>
            <person name="Lee T.-H."/>
            <person name="Bashyal P."/>
            <person name="Kim T.-S."/>
            <person name="Lee W.-H."/>
            <person name="Kawkins C."/>
            <person name="Kim C.-K."/>
            <person name="Kim J.S."/>
            <person name="Ahn B.O."/>
            <person name="Rhee S.Y."/>
            <person name="Sohng J.K."/>
        </authorList>
    </citation>
    <scope>NUCLEOTIDE SEQUENCE</scope>
    <source>
        <tissue evidence="1">Leaf</tissue>
    </source>
</reference>
<keyword evidence="2" id="KW-1185">Reference proteome</keyword>
<name>A0A834W1P8_9FABA</name>